<proteinExistence type="predicted"/>
<dbReference type="Gene3D" id="3.40.50.1000">
    <property type="entry name" value="HAD superfamily/HAD-like"/>
    <property type="match status" value="1"/>
</dbReference>
<sequence length="423" mass="47741">MTMAEEVVTREVRVARKQVGPPPQSKQERSGSQQYNTEIREEKIDRRSRKASRRDQVVPADAARMNLMRNEKAKRRTKSSKKNLKVDTSLTPNEDSRSMASSSTPGNTSLRSNGDLRSPGQRKSPVFQQGAEQPVVPDFITQTDRYGNASTPRNSDALNKARGGVKPNPTDQTAGDDDDDDQSHVEACAETFLDSLRLVCCCLAPEEASEKPKVVATAKQQQILADQKENVPRLLPAIHPDDAGKKCLVLDLDETLVHSSFRAVPGADFIIPVQIEDVVHFVYVMKRPGVDEFLVEMAKYYEIVIYTASLNKYADPLLDLLDPHRTIRYRLFRESCVYYEGNYIKDMSLIDRDLSQSIIVDNSPSSYLFHPENAIDCSSFIDDPRDRELDQIAAFLKGIKDVKEVRGVCQQWREWPHVNLEGQ</sequence>
<comment type="catalytic activity">
    <reaction evidence="8">
        <text>O-phospho-L-threonyl-[protein] + H2O = L-threonyl-[protein] + phosphate</text>
        <dbReference type="Rhea" id="RHEA:47004"/>
        <dbReference type="Rhea" id="RHEA-COMP:11060"/>
        <dbReference type="Rhea" id="RHEA-COMP:11605"/>
        <dbReference type="ChEBI" id="CHEBI:15377"/>
        <dbReference type="ChEBI" id="CHEBI:30013"/>
        <dbReference type="ChEBI" id="CHEBI:43474"/>
        <dbReference type="ChEBI" id="CHEBI:61977"/>
        <dbReference type="EC" id="3.1.3.16"/>
    </reaction>
</comment>
<feature type="compositionally biased region" description="Polar residues" evidence="9">
    <location>
        <begin position="86"/>
        <end position="112"/>
    </location>
</feature>
<comment type="cofactor">
    <cofactor evidence="1">
        <name>Mg(2+)</name>
        <dbReference type="ChEBI" id="CHEBI:18420"/>
    </cofactor>
</comment>
<dbReference type="PROSITE" id="PS50969">
    <property type="entry name" value="FCP1"/>
    <property type="match status" value="1"/>
</dbReference>
<dbReference type="InterPro" id="IPR011948">
    <property type="entry name" value="Dullard_phosphatase"/>
</dbReference>
<dbReference type="GO" id="GO:0046872">
    <property type="term" value="F:metal ion binding"/>
    <property type="evidence" value="ECO:0007669"/>
    <property type="project" value="UniProtKB-KW"/>
</dbReference>
<evidence type="ECO:0000256" key="9">
    <source>
        <dbReference type="SAM" id="MobiDB-lite"/>
    </source>
</evidence>
<dbReference type="EC" id="3.1.3.16" evidence="2"/>
<evidence type="ECO:0000256" key="3">
    <source>
        <dbReference type="ARBA" id="ARBA00022723"/>
    </source>
</evidence>
<evidence type="ECO:0000256" key="5">
    <source>
        <dbReference type="ARBA" id="ARBA00022842"/>
    </source>
</evidence>
<evidence type="ECO:0000256" key="7">
    <source>
        <dbReference type="ARBA" id="ARBA00047761"/>
    </source>
</evidence>
<evidence type="ECO:0000256" key="6">
    <source>
        <dbReference type="ARBA" id="ARBA00022912"/>
    </source>
</evidence>
<evidence type="ECO:0000256" key="2">
    <source>
        <dbReference type="ARBA" id="ARBA00013081"/>
    </source>
</evidence>
<feature type="region of interest" description="Disordered" evidence="9">
    <location>
        <begin position="1"/>
        <end position="182"/>
    </location>
</feature>
<feature type="compositionally biased region" description="Basic residues" evidence="9">
    <location>
        <begin position="72"/>
        <end position="83"/>
    </location>
</feature>
<gene>
    <name evidence="11" type="ORF">ACOF00016_LOCUS6908</name>
</gene>
<reference evidence="11" key="1">
    <citation type="submission" date="2021-01" db="EMBL/GenBank/DDBJ databases">
        <authorList>
            <person name="Corre E."/>
            <person name="Pelletier E."/>
            <person name="Niang G."/>
            <person name="Scheremetjew M."/>
            <person name="Finn R."/>
            <person name="Kale V."/>
            <person name="Holt S."/>
            <person name="Cochrane G."/>
            <person name="Meng A."/>
            <person name="Brown T."/>
            <person name="Cohen L."/>
        </authorList>
    </citation>
    <scope>NUCLEOTIDE SEQUENCE</scope>
    <source>
        <strain evidence="11">CCMP127</strain>
    </source>
</reference>
<dbReference type="InterPro" id="IPR036412">
    <property type="entry name" value="HAD-like_sf"/>
</dbReference>
<dbReference type="AlphaFoldDB" id="A0A7S3L2U4"/>
<dbReference type="InterPro" id="IPR023214">
    <property type="entry name" value="HAD_sf"/>
</dbReference>
<evidence type="ECO:0000259" key="10">
    <source>
        <dbReference type="PROSITE" id="PS50969"/>
    </source>
</evidence>
<dbReference type="InterPro" id="IPR004274">
    <property type="entry name" value="FCP1_dom"/>
</dbReference>
<evidence type="ECO:0000256" key="1">
    <source>
        <dbReference type="ARBA" id="ARBA00001946"/>
    </source>
</evidence>
<dbReference type="SMART" id="SM00577">
    <property type="entry name" value="CPDc"/>
    <property type="match status" value="1"/>
</dbReference>
<evidence type="ECO:0000256" key="4">
    <source>
        <dbReference type="ARBA" id="ARBA00022801"/>
    </source>
</evidence>
<dbReference type="NCBIfam" id="TIGR02251">
    <property type="entry name" value="HIF-SF_euk"/>
    <property type="match status" value="1"/>
</dbReference>
<dbReference type="FunFam" id="3.40.50.1000:FF:000192">
    <property type="entry name" value="CTD small phosphatase-like protein"/>
    <property type="match status" value="1"/>
</dbReference>
<dbReference type="SUPFAM" id="SSF56784">
    <property type="entry name" value="HAD-like"/>
    <property type="match status" value="1"/>
</dbReference>
<dbReference type="EMBL" id="HBIM01008139">
    <property type="protein sequence ID" value="CAE0409222.1"/>
    <property type="molecule type" value="Transcribed_RNA"/>
</dbReference>
<evidence type="ECO:0000256" key="8">
    <source>
        <dbReference type="ARBA" id="ARBA00048336"/>
    </source>
</evidence>
<keyword evidence="3" id="KW-0479">Metal-binding</keyword>
<keyword evidence="6" id="KW-0904">Protein phosphatase</keyword>
<keyword evidence="5" id="KW-0460">Magnesium</keyword>
<keyword evidence="4" id="KW-0378">Hydrolase</keyword>
<evidence type="ECO:0000313" key="11">
    <source>
        <dbReference type="EMBL" id="CAE0409222.1"/>
    </source>
</evidence>
<dbReference type="Pfam" id="PF03031">
    <property type="entry name" value="NIF"/>
    <property type="match status" value="1"/>
</dbReference>
<dbReference type="InterPro" id="IPR050365">
    <property type="entry name" value="TIM50"/>
</dbReference>
<dbReference type="CDD" id="cd07521">
    <property type="entry name" value="HAD_FCP1-like"/>
    <property type="match status" value="1"/>
</dbReference>
<feature type="domain" description="FCP1 homology" evidence="10">
    <location>
        <begin position="241"/>
        <end position="399"/>
    </location>
</feature>
<name>A0A7S3L2U4_9STRA</name>
<feature type="compositionally biased region" description="Polar residues" evidence="9">
    <location>
        <begin position="140"/>
        <end position="157"/>
    </location>
</feature>
<protein>
    <recommendedName>
        <fullName evidence="2">protein-serine/threonine phosphatase</fullName>
        <ecNumber evidence="2">3.1.3.16</ecNumber>
    </recommendedName>
</protein>
<comment type="catalytic activity">
    <reaction evidence="7">
        <text>O-phospho-L-seryl-[protein] + H2O = L-seryl-[protein] + phosphate</text>
        <dbReference type="Rhea" id="RHEA:20629"/>
        <dbReference type="Rhea" id="RHEA-COMP:9863"/>
        <dbReference type="Rhea" id="RHEA-COMP:11604"/>
        <dbReference type="ChEBI" id="CHEBI:15377"/>
        <dbReference type="ChEBI" id="CHEBI:29999"/>
        <dbReference type="ChEBI" id="CHEBI:43474"/>
        <dbReference type="ChEBI" id="CHEBI:83421"/>
        <dbReference type="EC" id="3.1.3.16"/>
    </reaction>
</comment>
<dbReference type="PANTHER" id="PTHR12210">
    <property type="entry name" value="DULLARD PROTEIN PHOSPHATASE"/>
    <property type="match status" value="1"/>
</dbReference>
<organism evidence="11">
    <name type="scientific">Amphora coffeiformis</name>
    <dbReference type="NCBI Taxonomy" id="265554"/>
    <lineage>
        <taxon>Eukaryota</taxon>
        <taxon>Sar</taxon>
        <taxon>Stramenopiles</taxon>
        <taxon>Ochrophyta</taxon>
        <taxon>Bacillariophyta</taxon>
        <taxon>Bacillariophyceae</taxon>
        <taxon>Bacillariophycidae</taxon>
        <taxon>Thalassiophysales</taxon>
        <taxon>Catenulaceae</taxon>
        <taxon>Amphora</taxon>
    </lineage>
</organism>
<dbReference type="GO" id="GO:0004722">
    <property type="term" value="F:protein serine/threonine phosphatase activity"/>
    <property type="evidence" value="ECO:0007669"/>
    <property type="project" value="UniProtKB-EC"/>
</dbReference>
<accession>A0A7S3L2U4</accession>